<dbReference type="PROSITE" id="PS51651">
    <property type="entry name" value="DOCKER"/>
    <property type="match status" value="1"/>
</dbReference>
<feature type="compositionally biased region" description="Low complexity" evidence="4">
    <location>
        <begin position="1197"/>
        <end position="1219"/>
    </location>
</feature>
<dbReference type="SMART" id="SM00233">
    <property type="entry name" value="PH"/>
    <property type="match status" value="1"/>
</dbReference>
<dbReference type="Pfam" id="PF20421">
    <property type="entry name" value="DHR-2_Lobe_C"/>
    <property type="match status" value="1"/>
</dbReference>
<gene>
    <name evidence="8" type="ORF">BSL78_07459</name>
</gene>
<organism evidence="8 9">
    <name type="scientific">Stichopus japonicus</name>
    <name type="common">Sea cucumber</name>
    <dbReference type="NCBI Taxonomy" id="307972"/>
    <lineage>
        <taxon>Eukaryota</taxon>
        <taxon>Metazoa</taxon>
        <taxon>Echinodermata</taxon>
        <taxon>Eleutherozoa</taxon>
        <taxon>Echinozoa</taxon>
        <taxon>Holothuroidea</taxon>
        <taxon>Aspidochirotacea</taxon>
        <taxon>Aspidochirotida</taxon>
        <taxon>Stichopodidae</taxon>
        <taxon>Apostichopus</taxon>
    </lineage>
</organism>
<feature type="non-terminal residue" evidence="8">
    <location>
        <position position="1"/>
    </location>
</feature>
<dbReference type="Gene3D" id="1.25.40.410">
    <property type="match status" value="1"/>
</dbReference>
<reference evidence="8 9" key="1">
    <citation type="journal article" date="2017" name="PLoS Biol.">
        <title>The sea cucumber genome provides insights into morphological evolution and visceral regeneration.</title>
        <authorList>
            <person name="Zhang X."/>
            <person name="Sun L."/>
            <person name="Yuan J."/>
            <person name="Sun Y."/>
            <person name="Gao Y."/>
            <person name="Zhang L."/>
            <person name="Li S."/>
            <person name="Dai H."/>
            <person name="Hamel J.F."/>
            <person name="Liu C."/>
            <person name="Yu Y."/>
            <person name="Liu S."/>
            <person name="Lin W."/>
            <person name="Guo K."/>
            <person name="Jin S."/>
            <person name="Xu P."/>
            <person name="Storey K.B."/>
            <person name="Huan P."/>
            <person name="Zhang T."/>
            <person name="Zhou Y."/>
            <person name="Zhang J."/>
            <person name="Lin C."/>
            <person name="Li X."/>
            <person name="Xing L."/>
            <person name="Huo D."/>
            <person name="Sun M."/>
            <person name="Wang L."/>
            <person name="Mercier A."/>
            <person name="Li F."/>
            <person name="Yang H."/>
            <person name="Xiang J."/>
        </authorList>
    </citation>
    <scope>NUCLEOTIDE SEQUENCE [LARGE SCALE GENOMIC DNA]</scope>
    <source>
        <strain evidence="8">Shaxun</strain>
        <tissue evidence="8">Muscle</tissue>
    </source>
</reference>
<dbReference type="InterPro" id="IPR046773">
    <property type="entry name" value="DOCKER_Lobe_C"/>
</dbReference>
<keyword evidence="2" id="KW-0344">Guanine-nucleotide releasing factor</keyword>
<proteinExistence type="inferred from homology"/>
<protein>
    <submittedName>
        <fullName evidence="8">Dedicator of cytokinesis protein 9</fullName>
    </submittedName>
</protein>
<name>A0A2G8L687_STIJA</name>
<dbReference type="SUPFAM" id="SSF48371">
    <property type="entry name" value="ARM repeat"/>
    <property type="match status" value="1"/>
</dbReference>
<dbReference type="InterPro" id="IPR021816">
    <property type="entry name" value="DOCK_C/D_N"/>
</dbReference>
<dbReference type="GO" id="GO:0005085">
    <property type="term" value="F:guanyl-nucleotide exchange factor activity"/>
    <property type="evidence" value="ECO:0007669"/>
    <property type="project" value="UniProtKB-KW"/>
</dbReference>
<dbReference type="InterPro" id="IPR043161">
    <property type="entry name" value="DOCK_C_lobe_A"/>
</dbReference>
<feature type="region of interest" description="Disordered" evidence="4">
    <location>
        <begin position="1184"/>
        <end position="1237"/>
    </location>
</feature>
<feature type="compositionally biased region" description="Polar residues" evidence="4">
    <location>
        <begin position="1980"/>
        <end position="1991"/>
    </location>
</feature>
<comment type="similarity">
    <text evidence="3">Belongs to the DOCK family.</text>
</comment>
<dbReference type="InterPro" id="IPR046770">
    <property type="entry name" value="DOCKER_Lobe_B"/>
</dbReference>
<evidence type="ECO:0000313" key="9">
    <source>
        <dbReference type="Proteomes" id="UP000230750"/>
    </source>
</evidence>
<dbReference type="CDD" id="cd08697">
    <property type="entry name" value="C2_Dock-D"/>
    <property type="match status" value="1"/>
</dbReference>
<dbReference type="Pfam" id="PF11878">
    <property type="entry name" value="DOCK_C-D_N"/>
    <property type="match status" value="1"/>
</dbReference>
<keyword evidence="1" id="KW-0597">Phosphoprotein</keyword>
<dbReference type="InterPro" id="IPR037809">
    <property type="entry name" value="C2_Dock-D"/>
</dbReference>
<dbReference type="InterPro" id="IPR027007">
    <property type="entry name" value="C2_DOCK-type_domain"/>
</dbReference>
<dbReference type="GO" id="GO:0007264">
    <property type="term" value="P:small GTPase-mediated signal transduction"/>
    <property type="evidence" value="ECO:0007669"/>
    <property type="project" value="InterPro"/>
</dbReference>
<evidence type="ECO:0000256" key="1">
    <source>
        <dbReference type="ARBA" id="ARBA00022553"/>
    </source>
</evidence>
<evidence type="ECO:0000259" key="6">
    <source>
        <dbReference type="PROSITE" id="PS51650"/>
    </source>
</evidence>
<feature type="region of interest" description="Disordered" evidence="4">
    <location>
        <begin position="1971"/>
        <end position="1991"/>
    </location>
</feature>
<dbReference type="EMBL" id="MRZV01000207">
    <property type="protein sequence ID" value="PIK55650.1"/>
    <property type="molecule type" value="Genomic_DNA"/>
</dbReference>
<dbReference type="PANTHER" id="PTHR23317">
    <property type="entry name" value="DEDICATOR OF CYTOKINESIS DOCK"/>
    <property type="match status" value="1"/>
</dbReference>
<dbReference type="InterPro" id="IPR035892">
    <property type="entry name" value="C2_domain_sf"/>
</dbReference>
<dbReference type="InterPro" id="IPR011993">
    <property type="entry name" value="PH-like_dom_sf"/>
</dbReference>
<feature type="region of interest" description="Disordered" evidence="4">
    <location>
        <begin position="1106"/>
        <end position="1141"/>
    </location>
</feature>
<dbReference type="SUPFAM" id="SSF50729">
    <property type="entry name" value="PH domain-like"/>
    <property type="match status" value="1"/>
</dbReference>
<feature type="domain" description="C2 DOCK-type" evidence="6">
    <location>
        <begin position="535"/>
        <end position="713"/>
    </location>
</feature>
<comment type="caution">
    <text evidence="8">The sequence shown here is derived from an EMBL/GenBank/DDBJ whole genome shotgun (WGS) entry which is preliminary data.</text>
</comment>
<dbReference type="InterPro" id="IPR001849">
    <property type="entry name" value="PH_domain"/>
</dbReference>
<dbReference type="PROSITE" id="PS50003">
    <property type="entry name" value="PH_DOMAIN"/>
    <property type="match status" value="1"/>
</dbReference>
<sequence>CINHYNSEWKVINNKYEEYSRDFHQLPCYSRTVKLPEQRYEVDEAEDDRLEDSMLSPSIFKRGYLLKTPFGNSTERRLLANFKRRWFHLKQLPDKSFLLEYYKDEKTNVSKGTLNLDSLQEVTKSQKSKKLGMEMLMQDGTVHVIAAETEEDMNAWFAIFQRVIEQQKMDSNSDKQSVTSFDGLDHDFADDELPTRNEKSHKLKYENSQHLQRYSKESERTNAQHRTKNRQKVFSLYPRMMISEKVSSTHEPKPYEEEFKKRFMLELEGLKFKLCAVLSKEGNVIEFPADNSATHNIEPFFTSLALFDAQNNRKISEDFHVDVNNPHMRKMLDFYQGAMNGSSSPTPDSQRVITPTTIPNLKGVDEEWLKYPFKGIFSVRKTNAEIYIVMRVEKILQTCSKVNRQASIFCSRPTQYRMPFAWTARPIFKESGDYNLEAKFSPLYRQEGSKLSDEDMLKMLQDLKRSPEKLTKLAEIPANVQIKMEPYHKLPSNTLTPSLAPLMPWPEKPQDLPVREVEEFLPDVGKFMSPHTTYVNNLYIYPLSLKYDSQKSYAKARNIAVVVEFRDSDDEDAHSLRCIYGRPGGNIFESQASASVLHHQQTPDFYEEIKLALPTHLHEKHHLFFKFYHISCETGKGTVKKRDTVDSFVGYAWLPILQNNMPSVGEKAVPVSATLPPRYLSAKKDPTTGKSSGPEVKWVDGGKELLKVNLRLKSTIYTENQHLNNFFAQCSKWDGDTQSSLLIIQSIKAMHAVESSILINFFPVILNQLFKLLSFSQMEDLQKNIVRLIVFITSEVSKDGRDDVLHSYVKFVFETQKGTNKQKAVHEDLVTCLAALLRPSTDAVIIKPLMKHLWFFFAILTKSMAQNLIQTEMLAAPRHKRFQPSFEQGVQTLVRVLGPHILQKYKEHHEEAKVANFHLAHFIKNCFTYMDRGFVFRLINCYLESFQDIEHKPLYEMKFEMIRVVCRHEHYIALNLPLQKKGQVKHQLKTTPSSCNIYSITSSVPLRYGKDQFKDIKYDYTLTEEFCREHFLAGLVLREVGFALHDVTEVRQYGIRVLRNLLAKHSFDDRYTSKQHQQRIAALYLPFLSIMLGNVSRFTRDGQPPLGPSLSVVEGDGDLDRNRLGSDRGHERSNSIGRKSASLQRDSNVLDIIAGRVPSIHGGLDALDLRHSVLDGNVQRRHGTTALPNLRPLVATNRSGSNGSMNSSSSSEKNIPNGSITNSPSLEMERTDSSKSARGKTVMYDRLLDHEIKDLLICLLYIVKNVSEEVMLAWWTQATEEDQIKFFDLMDLSLQHFKYPGKKAIFESKFQEKSKMTAEERSKTAPTRGAKLYSKSLLDFPVQDTDANYRVLQEGNLATEVGLTVLDVVGVYCSHFKGGMDTNQGDNPLMKKVTDIHLCFLQSGQSELLLKHAFASIRVLLNKFPVPIFKGATTICADLCLVILKNMNSHIQEIRQEACAVLYLLMRGNYEFNSKKEFNRVHLQHSSFPSLVKDLTKKIRSVLMATAQMKEHENNPEVLMDLQYSLAKSYSTTPELRRTWLESMANIHINQGNYSEAAHCHIHSAALIAEYLKRINVFPEGVKAFKDISSNVETEEKYTKSDEGLEEMQYQEHDLLDQLEKGAELLLKAERHETMDDVYKLITQFYKKNRDFQKLAFAYHTLSKSYETVYKVQGTGKRLLGSYFRVAFFGQHFDDDDGKEYIYKEHKITNLTQICQRLESMYQEKFGKEHVNLIRDSVEVKREELDPKLAHIQVTYVKPYFDDQELTDRVTDYERSTNIRRFVFETPYTQGGKARGAVEEQCKRKTILTTSHTFPYIKKRVIVMYHHTIELNPIQVAVEELNQKVMDMEQVLNADAKDMKKLQLLLQGSVSVQICNTHQSRHNSVFHSKVNAGPQAYAAAFFEGNSKETEKRGKWRERMDFVRICGLALEVNATLIKEDQVQYHEDMEKNYRQMVINIGALMGEKLIDEDLESPSKSRDSSTIFNAISATS</sequence>
<evidence type="ECO:0000256" key="3">
    <source>
        <dbReference type="PROSITE-ProRule" id="PRU00983"/>
    </source>
</evidence>
<dbReference type="OrthoDB" id="47328at2759"/>
<dbReference type="Pfam" id="PF00169">
    <property type="entry name" value="PH"/>
    <property type="match status" value="1"/>
</dbReference>
<dbReference type="Gene3D" id="2.30.29.30">
    <property type="entry name" value="Pleckstrin-homology domain (PH domain)/Phosphotyrosine-binding domain (PTB)"/>
    <property type="match status" value="1"/>
</dbReference>
<dbReference type="Pfam" id="PF06920">
    <property type="entry name" value="DHR-2_Lobe_A"/>
    <property type="match status" value="1"/>
</dbReference>
<dbReference type="Proteomes" id="UP000230750">
    <property type="component" value="Unassembled WGS sequence"/>
</dbReference>
<feature type="domain" description="DOCKER" evidence="7">
    <location>
        <begin position="1528"/>
        <end position="1967"/>
    </location>
</feature>
<dbReference type="InterPro" id="IPR026791">
    <property type="entry name" value="DOCK"/>
</dbReference>
<feature type="domain" description="PH" evidence="5">
    <location>
        <begin position="58"/>
        <end position="165"/>
    </location>
</feature>
<dbReference type="PANTHER" id="PTHR23317:SF26">
    <property type="entry name" value="ZIZIMIN, ISOFORM K"/>
    <property type="match status" value="1"/>
</dbReference>
<evidence type="ECO:0000256" key="2">
    <source>
        <dbReference type="ARBA" id="ARBA00022658"/>
    </source>
</evidence>
<keyword evidence="9" id="KW-1185">Reference proteome</keyword>
<dbReference type="Pfam" id="PF14429">
    <property type="entry name" value="DOCK-C2"/>
    <property type="match status" value="1"/>
</dbReference>
<feature type="compositionally biased region" description="Basic and acidic residues" evidence="4">
    <location>
        <begin position="183"/>
        <end position="207"/>
    </location>
</feature>
<evidence type="ECO:0000256" key="4">
    <source>
        <dbReference type="SAM" id="MobiDB-lite"/>
    </source>
</evidence>
<dbReference type="Gene3D" id="2.60.40.150">
    <property type="entry name" value="C2 domain"/>
    <property type="match status" value="1"/>
</dbReference>
<feature type="region of interest" description="Disordered" evidence="4">
    <location>
        <begin position="174"/>
        <end position="228"/>
    </location>
</feature>
<dbReference type="Gene3D" id="1.20.58.740">
    <property type="match status" value="1"/>
</dbReference>
<dbReference type="PROSITE" id="PS51650">
    <property type="entry name" value="C2_DOCK"/>
    <property type="match status" value="1"/>
</dbReference>
<evidence type="ECO:0000259" key="5">
    <source>
        <dbReference type="PROSITE" id="PS50003"/>
    </source>
</evidence>
<feature type="compositionally biased region" description="Basic and acidic residues" evidence="4">
    <location>
        <begin position="1118"/>
        <end position="1133"/>
    </location>
</feature>
<evidence type="ECO:0000313" key="8">
    <source>
        <dbReference type="EMBL" id="PIK55650.1"/>
    </source>
</evidence>
<evidence type="ECO:0000259" key="7">
    <source>
        <dbReference type="PROSITE" id="PS51651"/>
    </source>
</evidence>
<dbReference type="Pfam" id="PF20422">
    <property type="entry name" value="DHR-2_Lobe_B"/>
    <property type="match status" value="1"/>
</dbReference>
<dbReference type="InterPro" id="IPR043162">
    <property type="entry name" value="DOCK_C_lobe_C"/>
</dbReference>
<dbReference type="InterPro" id="IPR027357">
    <property type="entry name" value="DOCKER_dom"/>
</dbReference>
<accession>A0A2G8L687</accession>
<dbReference type="STRING" id="307972.A0A2G8L687"/>
<dbReference type="InterPro" id="IPR046769">
    <property type="entry name" value="DOCKER_Lobe_A"/>
</dbReference>
<dbReference type="InterPro" id="IPR016024">
    <property type="entry name" value="ARM-type_fold"/>
</dbReference>